<gene>
    <name evidence="2" type="ORF">SAMN05216193_12620</name>
</gene>
<keyword evidence="3" id="KW-1185">Reference proteome</keyword>
<dbReference type="OrthoDB" id="9774179at2"/>
<dbReference type="CDD" id="cd03455">
    <property type="entry name" value="SAV4209"/>
    <property type="match status" value="1"/>
</dbReference>
<protein>
    <submittedName>
        <fullName evidence="2">MaoC like domain-containing protein</fullName>
    </submittedName>
</protein>
<dbReference type="InterPro" id="IPR002539">
    <property type="entry name" value="MaoC-like_dom"/>
</dbReference>
<dbReference type="Gene3D" id="3.10.129.10">
    <property type="entry name" value="Hotdog Thioesterase"/>
    <property type="match status" value="1"/>
</dbReference>
<accession>A0A1H0R3N1</accession>
<feature type="domain" description="MaoC-like" evidence="1">
    <location>
        <begin position="21"/>
        <end position="115"/>
    </location>
</feature>
<proteinExistence type="predicted"/>
<name>A0A1H0R3N1_9PSED</name>
<evidence type="ECO:0000259" key="1">
    <source>
        <dbReference type="Pfam" id="PF01575"/>
    </source>
</evidence>
<dbReference type="RefSeq" id="WP_084315170.1">
    <property type="nucleotide sequence ID" value="NZ_FNIJ01000026.1"/>
</dbReference>
<dbReference type="Proteomes" id="UP000242957">
    <property type="component" value="Unassembled WGS sequence"/>
</dbReference>
<dbReference type="AlphaFoldDB" id="A0A1H0R3N1"/>
<dbReference type="InterPro" id="IPR029069">
    <property type="entry name" value="HotDog_dom_sf"/>
</dbReference>
<evidence type="ECO:0000313" key="3">
    <source>
        <dbReference type="Proteomes" id="UP000242957"/>
    </source>
</evidence>
<organism evidence="2 3">
    <name type="scientific">Pseudomonas jinjuensis</name>
    <dbReference type="NCBI Taxonomy" id="198616"/>
    <lineage>
        <taxon>Bacteria</taxon>
        <taxon>Pseudomonadati</taxon>
        <taxon>Pseudomonadota</taxon>
        <taxon>Gammaproteobacteria</taxon>
        <taxon>Pseudomonadales</taxon>
        <taxon>Pseudomonadaceae</taxon>
        <taxon>Pseudomonas</taxon>
    </lineage>
</organism>
<sequence length="140" mass="14979">MTSKKTRAFADVSLGEQLPELVVPITVTLINGGAIATRDYFPGHHDKEAAQALGSPHIFMNILTTSALVQRFVEEWAGPLARFKDIRIKLGAPNYPGDSMTFSGEVSERDEASGTLTVTLRGRNSMGNHVSGTVALALPA</sequence>
<evidence type="ECO:0000313" key="2">
    <source>
        <dbReference type="EMBL" id="SDP23676.1"/>
    </source>
</evidence>
<dbReference type="Pfam" id="PF01575">
    <property type="entry name" value="MaoC_dehydratas"/>
    <property type="match status" value="1"/>
</dbReference>
<dbReference type="STRING" id="198616.SAMN05216193_12620"/>
<reference evidence="3" key="1">
    <citation type="submission" date="2016-10" db="EMBL/GenBank/DDBJ databases">
        <authorList>
            <person name="Varghese N."/>
            <person name="Submissions S."/>
        </authorList>
    </citation>
    <scope>NUCLEOTIDE SEQUENCE [LARGE SCALE GENOMIC DNA]</scope>
    <source>
        <strain evidence="3">JCM 21621</strain>
    </source>
</reference>
<dbReference type="SUPFAM" id="SSF54637">
    <property type="entry name" value="Thioesterase/thiol ester dehydrase-isomerase"/>
    <property type="match status" value="1"/>
</dbReference>
<dbReference type="EMBL" id="FNIJ01000026">
    <property type="protein sequence ID" value="SDP23676.1"/>
    <property type="molecule type" value="Genomic_DNA"/>
</dbReference>